<protein>
    <submittedName>
        <fullName evidence="2">Alkanesulfonate monooxygenase SsuD/methylene tetrahydromethanopterin reductase-like flavin-dependent oxidoreductase (Luciferase family)</fullName>
    </submittedName>
</protein>
<comment type="caution">
    <text evidence="2">The sequence shown here is derived from an EMBL/GenBank/DDBJ whole genome shotgun (WGS) entry which is preliminary data.</text>
</comment>
<proteinExistence type="predicted"/>
<dbReference type="Proteomes" id="UP001519332">
    <property type="component" value="Unassembled WGS sequence"/>
</dbReference>
<evidence type="ECO:0000259" key="1">
    <source>
        <dbReference type="Pfam" id="PF00296"/>
    </source>
</evidence>
<dbReference type="SUPFAM" id="SSF51679">
    <property type="entry name" value="Bacterial luciferase-like"/>
    <property type="match status" value="1"/>
</dbReference>
<dbReference type="EMBL" id="JAGINW010000001">
    <property type="protein sequence ID" value="MBP2327254.1"/>
    <property type="molecule type" value="Genomic_DNA"/>
</dbReference>
<dbReference type="CDD" id="cd01097">
    <property type="entry name" value="Tetrahydromethanopterin_reductase"/>
    <property type="match status" value="1"/>
</dbReference>
<evidence type="ECO:0000313" key="2">
    <source>
        <dbReference type="EMBL" id="MBP2327254.1"/>
    </source>
</evidence>
<dbReference type="PANTHER" id="PTHR30011:SF32">
    <property type="entry name" value="CONSERVED PROTEIN"/>
    <property type="match status" value="1"/>
</dbReference>
<dbReference type="Pfam" id="PF00296">
    <property type="entry name" value="Bac_luciferase"/>
    <property type="match status" value="1"/>
</dbReference>
<keyword evidence="3" id="KW-1185">Reference proteome</keyword>
<feature type="domain" description="Luciferase-like" evidence="1">
    <location>
        <begin position="8"/>
        <end position="263"/>
    </location>
</feature>
<accession>A0ABS4TS71</accession>
<gene>
    <name evidence="2" type="ORF">JOF56_007639</name>
</gene>
<dbReference type="Gene3D" id="3.20.20.30">
    <property type="entry name" value="Luciferase-like domain"/>
    <property type="match status" value="1"/>
</dbReference>
<dbReference type="InterPro" id="IPR011251">
    <property type="entry name" value="Luciferase-like_dom"/>
</dbReference>
<organism evidence="2 3">
    <name type="scientific">Kibdelosporangium banguiense</name>
    <dbReference type="NCBI Taxonomy" id="1365924"/>
    <lineage>
        <taxon>Bacteria</taxon>
        <taxon>Bacillati</taxon>
        <taxon>Actinomycetota</taxon>
        <taxon>Actinomycetes</taxon>
        <taxon>Pseudonocardiales</taxon>
        <taxon>Pseudonocardiaceae</taxon>
        <taxon>Kibdelosporangium</taxon>
    </lineage>
</organism>
<dbReference type="RefSeq" id="WP_209644227.1">
    <property type="nucleotide sequence ID" value="NZ_JAGINW010000001.1"/>
</dbReference>
<reference evidence="2 3" key="1">
    <citation type="submission" date="2021-03" db="EMBL/GenBank/DDBJ databases">
        <title>Sequencing the genomes of 1000 actinobacteria strains.</title>
        <authorList>
            <person name="Klenk H.-P."/>
        </authorList>
    </citation>
    <scope>NUCLEOTIDE SEQUENCE [LARGE SCALE GENOMIC DNA]</scope>
    <source>
        <strain evidence="2 3">DSM 46670</strain>
    </source>
</reference>
<dbReference type="InterPro" id="IPR051260">
    <property type="entry name" value="Diverse_substr_monoxygenases"/>
</dbReference>
<evidence type="ECO:0000313" key="3">
    <source>
        <dbReference type="Proteomes" id="UP001519332"/>
    </source>
</evidence>
<dbReference type="PANTHER" id="PTHR30011">
    <property type="entry name" value="ALKANESULFONATE MONOOXYGENASE-RELATED"/>
    <property type="match status" value="1"/>
</dbReference>
<sequence length="285" mass="30332">MDIGVGLPTTVPGADGRSLTEFARRADRNGFSTLGVIDRLVYDSYDSIVTLAAAAAVTERIRLATTVLLAAYRPSVAQLAKQLASLDRLSGGRFVLGVAAGGREDDFAATATAYHDRGRRLDAMLAELRQLWHGDGTVSGIGPSPVRGDIPLWIGGHSVAARRRAADRGLGWLSPGGSLASYPELVRDVRASFAARGRADPPRMVALSYVSLGVDGAQHAARYLRSYYSYMGRKAEYLAAGVITDESALRQTAEDYAAAGCDEVLFFPCTADPDQADLIAKAVLR</sequence>
<dbReference type="InterPro" id="IPR036661">
    <property type="entry name" value="Luciferase-like_sf"/>
</dbReference>
<name>A0ABS4TS71_9PSEU</name>